<dbReference type="CDD" id="cd23081">
    <property type="entry name" value="cpPDZ_EcRseP-like"/>
    <property type="match status" value="1"/>
</dbReference>
<evidence type="ECO:0000256" key="10">
    <source>
        <dbReference type="ARBA" id="ARBA00023136"/>
    </source>
</evidence>
<evidence type="ECO:0000256" key="9">
    <source>
        <dbReference type="ARBA" id="ARBA00023049"/>
    </source>
</evidence>
<dbReference type="PROSITE" id="PS50106">
    <property type="entry name" value="PDZ"/>
    <property type="match status" value="1"/>
</dbReference>
<dbReference type="InterPro" id="IPR041489">
    <property type="entry name" value="PDZ_6"/>
</dbReference>
<dbReference type="CDD" id="cd06163">
    <property type="entry name" value="S2P-M50_PDZ_RseP-like"/>
    <property type="match status" value="1"/>
</dbReference>
<evidence type="ECO:0000256" key="5">
    <source>
        <dbReference type="ARBA" id="ARBA00022692"/>
    </source>
</evidence>
<dbReference type="GO" id="GO:0016020">
    <property type="term" value="C:membrane"/>
    <property type="evidence" value="ECO:0007669"/>
    <property type="project" value="UniProtKB-SubCell"/>
</dbReference>
<keyword evidence="6 11" id="KW-0378">Hydrolase</keyword>
<evidence type="ECO:0000313" key="14">
    <source>
        <dbReference type="Proteomes" id="UP000183900"/>
    </source>
</evidence>
<feature type="transmembrane region" description="Helical" evidence="11">
    <location>
        <begin position="12"/>
        <end position="29"/>
    </location>
</feature>
<dbReference type="PANTHER" id="PTHR42837">
    <property type="entry name" value="REGULATOR OF SIGMA-E PROTEASE RSEP"/>
    <property type="match status" value="1"/>
</dbReference>
<evidence type="ECO:0000259" key="12">
    <source>
        <dbReference type="PROSITE" id="PS50106"/>
    </source>
</evidence>
<evidence type="ECO:0000256" key="6">
    <source>
        <dbReference type="ARBA" id="ARBA00022801"/>
    </source>
</evidence>
<evidence type="ECO:0000256" key="7">
    <source>
        <dbReference type="ARBA" id="ARBA00022833"/>
    </source>
</evidence>
<dbReference type="InterPro" id="IPR004387">
    <property type="entry name" value="Pept_M50_Zn"/>
</dbReference>
<dbReference type="NCBIfam" id="TIGR00054">
    <property type="entry name" value="RIP metalloprotease RseP"/>
    <property type="match status" value="1"/>
</dbReference>
<dbReference type="GO" id="GO:0006508">
    <property type="term" value="P:proteolysis"/>
    <property type="evidence" value="ECO:0007669"/>
    <property type="project" value="UniProtKB-KW"/>
</dbReference>
<dbReference type="PANTHER" id="PTHR42837:SF2">
    <property type="entry name" value="MEMBRANE METALLOPROTEASE ARASP2, CHLOROPLASTIC-RELATED"/>
    <property type="match status" value="1"/>
</dbReference>
<feature type="transmembrane region" description="Helical" evidence="11">
    <location>
        <begin position="351"/>
        <end position="369"/>
    </location>
</feature>
<sequence length="382" mass="41179">MDLLAALSSQPVLTLPAFLFVLTVVVFFHELGHFAVARWCGVDVEAFSIGFGRELIGFNDRKGTRWKLCLIPLGGYVKFSGDENAASVPDHEKVAAMSEAQRAGAFMAKPVWQRAAVVAAGPVANFILAIVIFAFIFGAFGRVVSTPLVGEVQPESAAAEAGLQPGDLITAVNGTPIETFAELQRIVSVSAGVPLRLEVERQGRLTDLTVTPQLREMKDDFGNVQRIGLLGVSRTVQQGDRIQITYGPAAAVKEGINETWFVMVRTVEYIGKVVRGREPADQLGGPIRIAEVAGQVATLGFIPLLQLAAVLSVSIGLLNLMPVPMLDGGHLVYYAAEAVRGRPLSEKAQEFGFRIGLTLVLMLMVFATWNDLSRLVGRWLPA</sequence>
<evidence type="ECO:0000256" key="4">
    <source>
        <dbReference type="ARBA" id="ARBA00022670"/>
    </source>
</evidence>
<name>A0A0K6HXA1_9HYPH</name>
<comment type="cofactor">
    <cofactor evidence="1 11">
        <name>Zn(2+)</name>
        <dbReference type="ChEBI" id="CHEBI:29105"/>
    </cofactor>
</comment>
<keyword evidence="9 11" id="KW-0482">Metalloprotease</keyword>
<feature type="domain" description="PDZ" evidence="12">
    <location>
        <begin position="138"/>
        <end position="178"/>
    </location>
</feature>
<accession>A0A0K6HXA1</accession>
<dbReference type="Pfam" id="PF02163">
    <property type="entry name" value="Peptidase_M50"/>
    <property type="match status" value="1"/>
</dbReference>
<evidence type="ECO:0000256" key="1">
    <source>
        <dbReference type="ARBA" id="ARBA00001947"/>
    </source>
</evidence>
<feature type="transmembrane region" description="Helical" evidence="11">
    <location>
        <begin position="296"/>
        <end position="318"/>
    </location>
</feature>
<dbReference type="InterPro" id="IPR036034">
    <property type="entry name" value="PDZ_sf"/>
</dbReference>
<gene>
    <name evidence="13" type="ORF">Ga0061067_10436</name>
</gene>
<dbReference type="GO" id="GO:0046872">
    <property type="term" value="F:metal ion binding"/>
    <property type="evidence" value="ECO:0007669"/>
    <property type="project" value="UniProtKB-KW"/>
</dbReference>
<dbReference type="Pfam" id="PF17820">
    <property type="entry name" value="PDZ_6"/>
    <property type="match status" value="1"/>
</dbReference>
<dbReference type="AlphaFoldDB" id="A0A0K6HXA1"/>
<keyword evidence="10 11" id="KW-0472">Membrane</keyword>
<evidence type="ECO:0000256" key="8">
    <source>
        <dbReference type="ARBA" id="ARBA00022989"/>
    </source>
</evidence>
<keyword evidence="4 13" id="KW-0645">Protease</keyword>
<dbReference type="InterPro" id="IPR001478">
    <property type="entry name" value="PDZ"/>
</dbReference>
<dbReference type="GO" id="GO:0004222">
    <property type="term" value="F:metalloendopeptidase activity"/>
    <property type="evidence" value="ECO:0007669"/>
    <property type="project" value="InterPro"/>
</dbReference>
<evidence type="ECO:0000313" key="13">
    <source>
        <dbReference type="EMBL" id="CUA95510.1"/>
    </source>
</evidence>
<keyword evidence="14" id="KW-1185">Reference proteome</keyword>
<protein>
    <recommendedName>
        <fullName evidence="11">Zinc metalloprotease</fullName>
        <ecNumber evidence="11">3.4.24.-</ecNumber>
    </recommendedName>
</protein>
<keyword evidence="7 11" id="KW-0862">Zinc</keyword>
<dbReference type="EMBL" id="CYHE01000004">
    <property type="protein sequence ID" value="CUA95510.1"/>
    <property type="molecule type" value="Genomic_DNA"/>
</dbReference>
<dbReference type="Proteomes" id="UP000183900">
    <property type="component" value="Unassembled WGS sequence"/>
</dbReference>
<dbReference type="InterPro" id="IPR008915">
    <property type="entry name" value="Peptidase_M50"/>
</dbReference>
<evidence type="ECO:0000256" key="3">
    <source>
        <dbReference type="ARBA" id="ARBA00007931"/>
    </source>
</evidence>
<keyword evidence="8 11" id="KW-1133">Transmembrane helix</keyword>
<evidence type="ECO:0000256" key="11">
    <source>
        <dbReference type="RuleBase" id="RU362031"/>
    </source>
</evidence>
<reference evidence="14" key="1">
    <citation type="submission" date="2015-08" db="EMBL/GenBank/DDBJ databases">
        <authorList>
            <person name="Varghese N."/>
        </authorList>
    </citation>
    <scope>NUCLEOTIDE SEQUENCE [LARGE SCALE GENOMIC DNA]</scope>
    <source>
        <strain evidence="14">DSM 23407</strain>
    </source>
</reference>
<organism evidence="13 14">
    <name type="scientific">Pannonibacter indicus</name>
    <dbReference type="NCBI Taxonomy" id="466044"/>
    <lineage>
        <taxon>Bacteria</taxon>
        <taxon>Pseudomonadati</taxon>
        <taxon>Pseudomonadota</taxon>
        <taxon>Alphaproteobacteria</taxon>
        <taxon>Hyphomicrobiales</taxon>
        <taxon>Stappiaceae</taxon>
        <taxon>Pannonibacter</taxon>
    </lineage>
</organism>
<dbReference type="SUPFAM" id="SSF50156">
    <property type="entry name" value="PDZ domain-like"/>
    <property type="match status" value="1"/>
</dbReference>
<dbReference type="EC" id="3.4.24.-" evidence="11"/>
<dbReference type="OrthoDB" id="9782003at2"/>
<dbReference type="SMART" id="SM00228">
    <property type="entry name" value="PDZ"/>
    <property type="match status" value="1"/>
</dbReference>
<comment type="similarity">
    <text evidence="3 11">Belongs to the peptidase M50B family.</text>
</comment>
<proteinExistence type="inferred from homology"/>
<dbReference type="Gene3D" id="2.30.42.10">
    <property type="match status" value="1"/>
</dbReference>
<comment type="subcellular location">
    <subcellularLocation>
        <location evidence="2">Membrane</location>
        <topology evidence="2">Multi-pass membrane protein</topology>
    </subcellularLocation>
</comment>
<keyword evidence="11" id="KW-0479">Metal-binding</keyword>
<evidence type="ECO:0000256" key="2">
    <source>
        <dbReference type="ARBA" id="ARBA00004141"/>
    </source>
</evidence>
<keyword evidence="5 11" id="KW-0812">Transmembrane</keyword>
<feature type="transmembrane region" description="Helical" evidence="11">
    <location>
        <begin position="115"/>
        <end position="140"/>
    </location>
</feature>
<dbReference type="RefSeq" id="WP_055455344.1">
    <property type="nucleotide sequence ID" value="NZ_CYHE01000004.1"/>
</dbReference>